<dbReference type="EMBL" id="LSRX01000025">
    <property type="protein sequence ID" value="OLQ13661.1"/>
    <property type="molecule type" value="Genomic_DNA"/>
</dbReference>
<protein>
    <submittedName>
        <fullName evidence="3">Uncharacterized protein</fullName>
    </submittedName>
</protein>
<feature type="region of interest" description="Disordered" evidence="1">
    <location>
        <begin position="1"/>
        <end position="21"/>
    </location>
</feature>
<sequence length="573" mass="64212">MAAAETTNLTSDEVPGYNATASSRNDAASEAADASEPHSWPFPLEPFRFVGDLAPSKYKYVPTYVKVIHSVPHLVLLIGTGADVALLVRILMEYRNWYNVTHTNLEICVLILCFSYGLFCLQHFFKHLVEYSADLQTRSIRLQASRSQVSETFNDTVTEMDSMLNKSADTQASLAERGLDSHRRDFHTFLLKGMARRLTGSTIEISPESFISFIVQYLAIFEECAVDPIHEPYILATEEELRSKCASAAEIAELVGNRAKAKEVRFLGNHVEEAKKKASGLRQKWKKVTHVPRKVLRLTGLGRWVKRRKNPKTGDEEEGSFGTFSHGAVAEPRELKWFRIDIGCGIGIETAGDEDEGSFPVQIHGFLFSCTVLSPEHVQLLVSIVTGIPLLILSCVAVREYSRALTCSIAVALLCTSFVLYDFLEIDAVQRMEIQIQEMQAAVAMVQQRRERMLEFFGKLHQLADLWLYRTLPRLEFMKMLSESLQDAEDADMAKHLQEIVAKVGILEDSLMPLSAWESDQMSRETKKGLADSITRLTRSSADDALKQVPTVSKEMSEMKIRLLAAPPQGAEA</sequence>
<gene>
    <name evidence="3" type="ORF">AK812_SmicGene2293</name>
</gene>
<keyword evidence="2" id="KW-0812">Transmembrane</keyword>
<keyword evidence="4" id="KW-1185">Reference proteome</keyword>
<dbReference type="Proteomes" id="UP000186817">
    <property type="component" value="Unassembled WGS sequence"/>
</dbReference>
<organism evidence="3 4">
    <name type="scientific">Symbiodinium microadriaticum</name>
    <name type="common">Dinoflagellate</name>
    <name type="synonym">Zooxanthella microadriatica</name>
    <dbReference type="NCBI Taxonomy" id="2951"/>
    <lineage>
        <taxon>Eukaryota</taxon>
        <taxon>Sar</taxon>
        <taxon>Alveolata</taxon>
        <taxon>Dinophyceae</taxon>
        <taxon>Suessiales</taxon>
        <taxon>Symbiodiniaceae</taxon>
        <taxon>Symbiodinium</taxon>
    </lineage>
</organism>
<evidence type="ECO:0000256" key="1">
    <source>
        <dbReference type="SAM" id="MobiDB-lite"/>
    </source>
</evidence>
<dbReference type="OrthoDB" id="425300at2759"/>
<keyword evidence="2" id="KW-1133">Transmembrane helix</keyword>
<dbReference type="AlphaFoldDB" id="A0A1Q9F1X8"/>
<evidence type="ECO:0000313" key="4">
    <source>
        <dbReference type="Proteomes" id="UP000186817"/>
    </source>
</evidence>
<comment type="caution">
    <text evidence="3">The sequence shown here is derived from an EMBL/GenBank/DDBJ whole genome shotgun (WGS) entry which is preliminary data.</text>
</comment>
<feature type="transmembrane region" description="Helical" evidence="2">
    <location>
        <begin position="71"/>
        <end position="92"/>
    </location>
</feature>
<evidence type="ECO:0000313" key="3">
    <source>
        <dbReference type="EMBL" id="OLQ13661.1"/>
    </source>
</evidence>
<keyword evidence="2" id="KW-0472">Membrane</keyword>
<proteinExistence type="predicted"/>
<name>A0A1Q9F1X8_SYMMI</name>
<feature type="transmembrane region" description="Helical" evidence="2">
    <location>
        <begin position="104"/>
        <end position="125"/>
    </location>
</feature>
<accession>A0A1Q9F1X8</accession>
<reference evidence="3 4" key="1">
    <citation type="submission" date="2016-02" db="EMBL/GenBank/DDBJ databases">
        <title>Genome analysis of coral dinoflagellate symbionts highlights evolutionary adaptations to a symbiotic lifestyle.</title>
        <authorList>
            <person name="Aranda M."/>
            <person name="Li Y."/>
            <person name="Liew Y.J."/>
            <person name="Baumgarten S."/>
            <person name="Simakov O."/>
            <person name="Wilson M."/>
            <person name="Piel J."/>
            <person name="Ashoor H."/>
            <person name="Bougouffa S."/>
            <person name="Bajic V.B."/>
            <person name="Ryu T."/>
            <person name="Ravasi T."/>
            <person name="Bayer T."/>
            <person name="Micklem G."/>
            <person name="Kim H."/>
            <person name="Bhak J."/>
            <person name="Lajeunesse T.C."/>
            <person name="Voolstra C.R."/>
        </authorList>
    </citation>
    <scope>NUCLEOTIDE SEQUENCE [LARGE SCALE GENOMIC DNA]</scope>
    <source>
        <strain evidence="3 4">CCMP2467</strain>
    </source>
</reference>
<feature type="compositionally biased region" description="Polar residues" evidence="1">
    <location>
        <begin position="1"/>
        <end position="11"/>
    </location>
</feature>
<evidence type="ECO:0000256" key="2">
    <source>
        <dbReference type="SAM" id="Phobius"/>
    </source>
</evidence>